<feature type="signal peptide" evidence="3">
    <location>
        <begin position="1"/>
        <end position="23"/>
    </location>
</feature>
<comment type="caution">
    <text evidence="4">The sequence shown here is derived from an EMBL/GenBank/DDBJ whole genome shotgun (WGS) entry which is preliminary data.</text>
</comment>
<reference evidence="4" key="1">
    <citation type="submission" date="2023-03" db="EMBL/GenBank/DDBJ databases">
        <title>Massive genome expansion in bonnet fungi (Mycena s.s.) driven by repeated elements and novel gene families across ecological guilds.</title>
        <authorList>
            <consortium name="Lawrence Berkeley National Laboratory"/>
            <person name="Harder C.B."/>
            <person name="Miyauchi S."/>
            <person name="Viragh M."/>
            <person name="Kuo A."/>
            <person name="Thoen E."/>
            <person name="Andreopoulos B."/>
            <person name="Lu D."/>
            <person name="Skrede I."/>
            <person name="Drula E."/>
            <person name="Henrissat B."/>
            <person name="Morin E."/>
            <person name="Kohler A."/>
            <person name="Barry K."/>
            <person name="LaButti K."/>
            <person name="Morin E."/>
            <person name="Salamov A."/>
            <person name="Lipzen A."/>
            <person name="Mereny Z."/>
            <person name="Hegedus B."/>
            <person name="Baldrian P."/>
            <person name="Stursova M."/>
            <person name="Weitz H."/>
            <person name="Taylor A."/>
            <person name="Grigoriev I.V."/>
            <person name="Nagy L.G."/>
            <person name="Martin F."/>
            <person name="Kauserud H."/>
        </authorList>
    </citation>
    <scope>NUCLEOTIDE SEQUENCE</scope>
    <source>
        <strain evidence="4">CBHHK182m</strain>
    </source>
</reference>
<organism evidence="4 5">
    <name type="scientific">Mycena metata</name>
    <dbReference type="NCBI Taxonomy" id="1033252"/>
    <lineage>
        <taxon>Eukaryota</taxon>
        <taxon>Fungi</taxon>
        <taxon>Dikarya</taxon>
        <taxon>Basidiomycota</taxon>
        <taxon>Agaricomycotina</taxon>
        <taxon>Agaricomycetes</taxon>
        <taxon>Agaricomycetidae</taxon>
        <taxon>Agaricales</taxon>
        <taxon>Marasmiineae</taxon>
        <taxon>Mycenaceae</taxon>
        <taxon>Mycena</taxon>
    </lineage>
</organism>
<feature type="transmembrane region" description="Helical" evidence="2">
    <location>
        <begin position="172"/>
        <end position="194"/>
    </location>
</feature>
<evidence type="ECO:0000256" key="3">
    <source>
        <dbReference type="SAM" id="SignalP"/>
    </source>
</evidence>
<evidence type="ECO:0000313" key="4">
    <source>
        <dbReference type="EMBL" id="KAJ7711273.1"/>
    </source>
</evidence>
<keyword evidence="2" id="KW-0812">Transmembrane</keyword>
<dbReference type="Proteomes" id="UP001215598">
    <property type="component" value="Unassembled WGS sequence"/>
</dbReference>
<dbReference type="AlphaFoldDB" id="A0AAD7H3U3"/>
<feature type="chain" id="PRO_5042283812" evidence="3">
    <location>
        <begin position="24"/>
        <end position="814"/>
    </location>
</feature>
<sequence>MVLRVIVALVAPLLLLEVGPAAWQHHFYPSNEFESPCSAHVSPVVQTSFDPAFMHGLWSEINIYDTQSAYYNDDEFDSPVLDFPVLISPDRLVDRTVVENPIALATPFMAGPPRSRHDLLLDHLLAAQAGPPTSTSPALSNPESDVLDVPVPVVTAALPGSRLPLPSSSTTLSAVFLVLSFLAISFVAYTAYLLKFAQTSKASSPSLSPVSLPTPAIPNSVPAAGKPWWARRLARSNKFVPALTPIPEALLEFDNDVILKALEALARQQKHAMRQKTASLAAAAVSPAPQTSSPDVVEPSVPVVAPITARAVPTISSPAIQTEGEVIYAASALRTPQLPISVPIIHQPAPTVDAAATNLHEMSAVAPRTPEIIYETPVPASSSTRTRALREPLIFYQTPAPASSSSYLCSMSDPTRDTFASNQNFAPAALPALIYSSSGSIGLPFRPYQNPRAPSVVYDAHGTITLQRAPLSELDIYPQELRVWGPQSHHYHEFTSLGLFCIEAGVERGEQASRKLEMNPIHLGQASSGAETTRRRGGGKKGCHTGHQPRRGLFQNASCRHVIANRTPLSTFGVSEAHQYEVGAPMSIPRQILIKPRQPMTCVRPIHLSHQVPPPELKTQCELLEFDCSLTLDRYLDEFHRDILPLPSLDESLDICALYAEMKSGALAESVDKLVDFRLRTMEEMLGWWRRLDKDVAKTVIPEDFPNFSHENLARTIMLANMFSMDNGLLELKSWTCMFLQVDNWLIGRWVHYQRRIYRRHAEPHLLIRSLALRVRDAIDNDKPSPHSCDIPLEDVSDTSLPPSLRRRAKRSTV</sequence>
<protein>
    <submittedName>
        <fullName evidence="4">Uncharacterized protein</fullName>
    </submittedName>
</protein>
<accession>A0AAD7H3U3</accession>
<gene>
    <name evidence="4" type="ORF">B0H16DRAFT_1480459</name>
</gene>
<keyword evidence="3" id="KW-0732">Signal</keyword>
<feature type="compositionally biased region" description="Basic residues" evidence="1">
    <location>
        <begin position="805"/>
        <end position="814"/>
    </location>
</feature>
<keyword evidence="2" id="KW-1133">Transmembrane helix</keyword>
<evidence type="ECO:0000313" key="5">
    <source>
        <dbReference type="Proteomes" id="UP001215598"/>
    </source>
</evidence>
<dbReference type="EMBL" id="JARKIB010000400">
    <property type="protein sequence ID" value="KAJ7711273.1"/>
    <property type="molecule type" value="Genomic_DNA"/>
</dbReference>
<keyword evidence="5" id="KW-1185">Reference proteome</keyword>
<keyword evidence="2" id="KW-0472">Membrane</keyword>
<evidence type="ECO:0000256" key="1">
    <source>
        <dbReference type="SAM" id="MobiDB-lite"/>
    </source>
</evidence>
<evidence type="ECO:0000256" key="2">
    <source>
        <dbReference type="SAM" id="Phobius"/>
    </source>
</evidence>
<feature type="compositionally biased region" description="Basic residues" evidence="1">
    <location>
        <begin position="535"/>
        <end position="550"/>
    </location>
</feature>
<proteinExistence type="predicted"/>
<feature type="region of interest" description="Disordered" evidence="1">
    <location>
        <begin position="785"/>
        <end position="814"/>
    </location>
</feature>
<feature type="region of interest" description="Disordered" evidence="1">
    <location>
        <begin position="522"/>
        <end position="551"/>
    </location>
</feature>
<name>A0AAD7H3U3_9AGAR</name>